<organism evidence="1">
    <name type="scientific">Arundo donax</name>
    <name type="common">Giant reed</name>
    <name type="synonym">Donax arundinaceus</name>
    <dbReference type="NCBI Taxonomy" id="35708"/>
    <lineage>
        <taxon>Eukaryota</taxon>
        <taxon>Viridiplantae</taxon>
        <taxon>Streptophyta</taxon>
        <taxon>Embryophyta</taxon>
        <taxon>Tracheophyta</taxon>
        <taxon>Spermatophyta</taxon>
        <taxon>Magnoliopsida</taxon>
        <taxon>Liliopsida</taxon>
        <taxon>Poales</taxon>
        <taxon>Poaceae</taxon>
        <taxon>PACMAD clade</taxon>
        <taxon>Arundinoideae</taxon>
        <taxon>Arundineae</taxon>
        <taxon>Arundo</taxon>
    </lineage>
</organism>
<evidence type="ECO:0000313" key="1">
    <source>
        <dbReference type="EMBL" id="JAE37298.1"/>
    </source>
</evidence>
<dbReference type="AlphaFoldDB" id="A0A0A9HWL2"/>
<sequence>MQSYNQEHYIIPILYGQGSSRSGFLTKIWLYCGRDICKKVHSVVGVRQRIPRC</sequence>
<protein>
    <submittedName>
        <fullName evidence="1">Uncharacterized protein</fullName>
    </submittedName>
</protein>
<dbReference type="EMBL" id="GBRH01160598">
    <property type="protein sequence ID" value="JAE37298.1"/>
    <property type="molecule type" value="Transcribed_RNA"/>
</dbReference>
<proteinExistence type="predicted"/>
<reference evidence="1" key="2">
    <citation type="journal article" date="2015" name="Data Brief">
        <title>Shoot transcriptome of the giant reed, Arundo donax.</title>
        <authorList>
            <person name="Barrero R.A."/>
            <person name="Guerrero F.D."/>
            <person name="Moolhuijzen P."/>
            <person name="Goolsby J.A."/>
            <person name="Tidwell J."/>
            <person name="Bellgard S.E."/>
            <person name="Bellgard M.I."/>
        </authorList>
    </citation>
    <scope>NUCLEOTIDE SEQUENCE</scope>
    <source>
        <tissue evidence="1">Shoot tissue taken approximately 20 cm above the soil surface</tissue>
    </source>
</reference>
<name>A0A0A9HWL2_ARUDO</name>
<accession>A0A0A9HWL2</accession>
<reference evidence="1" key="1">
    <citation type="submission" date="2014-09" db="EMBL/GenBank/DDBJ databases">
        <authorList>
            <person name="Magalhaes I.L.F."/>
            <person name="Oliveira U."/>
            <person name="Santos F.R."/>
            <person name="Vidigal T.H.D.A."/>
            <person name="Brescovit A.D."/>
            <person name="Santos A.J."/>
        </authorList>
    </citation>
    <scope>NUCLEOTIDE SEQUENCE</scope>
    <source>
        <tissue evidence="1">Shoot tissue taken approximately 20 cm above the soil surface</tissue>
    </source>
</reference>